<dbReference type="Proteomes" id="UP000199412">
    <property type="component" value="Unassembled WGS sequence"/>
</dbReference>
<name>A0A1G7GBS6_9PROT</name>
<protein>
    <submittedName>
        <fullName evidence="2">Uncharacterized protein</fullName>
    </submittedName>
</protein>
<sequence length="212" mass="23189">MDTIRCEACGGTGKGPVRFGRAGTSGAARNACPKCGGRGVVNAPGLAAREVWAKARTNTGAYHGAEMASRVDVQIDEDEAKEQKVSPDIDFKEINRKRYSLFFSAIVGVFFTFYFYYFSELGSSDYFKGFDGQLKIMGLWGTTLIASSRIIQLVMNRVLVAMSDEAFRTFRIAFQVVLVGAIAVWLFATPVKVPEKSGWGTLPAISSEIPRD</sequence>
<keyword evidence="1" id="KW-0812">Transmembrane</keyword>
<evidence type="ECO:0000313" key="3">
    <source>
        <dbReference type="Proteomes" id="UP000199412"/>
    </source>
</evidence>
<keyword evidence="3" id="KW-1185">Reference proteome</keyword>
<keyword evidence="1" id="KW-0472">Membrane</keyword>
<organism evidence="2 3">
    <name type="scientific">Rhodospira trueperi</name>
    <dbReference type="NCBI Taxonomy" id="69960"/>
    <lineage>
        <taxon>Bacteria</taxon>
        <taxon>Pseudomonadati</taxon>
        <taxon>Pseudomonadota</taxon>
        <taxon>Alphaproteobacteria</taxon>
        <taxon>Rhodospirillales</taxon>
        <taxon>Rhodospirillaceae</taxon>
        <taxon>Rhodospira</taxon>
    </lineage>
</organism>
<proteinExistence type="predicted"/>
<evidence type="ECO:0000313" key="2">
    <source>
        <dbReference type="EMBL" id="SDE85557.1"/>
    </source>
</evidence>
<dbReference type="AlphaFoldDB" id="A0A1G7GBS6"/>
<dbReference type="OrthoDB" id="7449554at2"/>
<accession>A0A1G7GBS6</accession>
<dbReference type="RefSeq" id="WP_143027219.1">
    <property type="nucleotide sequence ID" value="NZ_FNAP01000014.1"/>
</dbReference>
<feature type="transmembrane region" description="Helical" evidence="1">
    <location>
        <begin position="99"/>
        <end position="117"/>
    </location>
</feature>
<dbReference type="EMBL" id="FNAP01000014">
    <property type="protein sequence ID" value="SDE85557.1"/>
    <property type="molecule type" value="Genomic_DNA"/>
</dbReference>
<evidence type="ECO:0000256" key="1">
    <source>
        <dbReference type="SAM" id="Phobius"/>
    </source>
</evidence>
<reference evidence="2 3" key="1">
    <citation type="submission" date="2016-10" db="EMBL/GenBank/DDBJ databases">
        <authorList>
            <person name="de Groot N.N."/>
        </authorList>
    </citation>
    <scope>NUCLEOTIDE SEQUENCE [LARGE SCALE GENOMIC DNA]</scope>
    <source>
        <strain evidence="2 3">ATCC 700224</strain>
    </source>
</reference>
<gene>
    <name evidence="2" type="ORF">SAMN05421720_11423</name>
</gene>
<keyword evidence="1" id="KW-1133">Transmembrane helix</keyword>
<feature type="transmembrane region" description="Helical" evidence="1">
    <location>
        <begin position="172"/>
        <end position="188"/>
    </location>
</feature>
<feature type="transmembrane region" description="Helical" evidence="1">
    <location>
        <begin position="137"/>
        <end position="160"/>
    </location>
</feature>